<sequence length="268" mass="30849">MKFSTCLLSLLALSQASPISDIKFKETVAKRNVYNSLNNIFSDLPELVKKEYEELDLNELSERDVLEPRWFSKHNDHDKWWDWFPWGGHKNHTFPGNFTWPHHPDKPDKPHKPGKPGKHSGSQGKGGHHFKRDASLGALDEIDEVIEDLQLRLRSIEGLDKKDDWKIIPFNSFSITKLFSDNHVAMMEHLDRFEDSLYTNNIDKGLVKSDISELIDELSVKLNNLVMQAKKEGSDSQLEKVNQLLNDSKALIEEKLSGIKSKLSNNEY</sequence>
<comment type="caution">
    <text evidence="1">The sequence shown here is derived from an EMBL/GenBank/DDBJ whole genome shotgun (WGS) entry which is preliminary data.</text>
</comment>
<gene>
    <name evidence="1" type="ORF">CLIB1444_05S07866</name>
</gene>
<evidence type="ECO:0000313" key="2">
    <source>
        <dbReference type="Proteomes" id="UP001152531"/>
    </source>
</evidence>
<proteinExistence type="predicted"/>
<evidence type="ECO:0000313" key="1">
    <source>
        <dbReference type="EMBL" id="CAH6721293.1"/>
    </source>
</evidence>
<accession>A0ACA9Y8E8</accession>
<keyword evidence="2" id="KW-1185">Reference proteome</keyword>
<protein>
    <submittedName>
        <fullName evidence="1">Uncharacterized protein</fullName>
    </submittedName>
</protein>
<dbReference type="EMBL" id="CALSDN010000005">
    <property type="protein sequence ID" value="CAH6721293.1"/>
    <property type="molecule type" value="Genomic_DNA"/>
</dbReference>
<organism evidence="1 2">
    <name type="scientific">[Candida] jaroonii</name>
    <dbReference type="NCBI Taxonomy" id="467808"/>
    <lineage>
        <taxon>Eukaryota</taxon>
        <taxon>Fungi</taxon>
        <taxon>Dikarya</taxon>
        <taxon>Ascomycota</taxon>
        <taxon>Saccharomycotina</taxon>
        <taxon>Pichiomycetes</taxon>
        <taxon>Debaryomycetaceae</taxon>
        <taxon>Yamadazyma</taxon>
    </lineage>
</organism>
<name>A0ACA9Y8E8_9ASCO</name>
<reference evidence="1" key="1">
    <citation type="submission" date="2022-06" db="EMBL/GenBank/DDBJ databases">
        <authorList>
            <person name="Legras J.-L."/>
            <person name="Devillers H."/>
            <person name="Grondin C."/>
        </authorList>
    </citation>
    <scope>NUCLEOTIDE SEQUENCE</scope>
    <source>
        <strain evidence="1">CLIB 1444</strain>
    </source>
</reference>
<dbReference type="Proteomes" id="UP001152531">
    <property type="component" value="Unassembled WGS sequence"/>
</dbReference>